<comment type="similarity">
    <text evidence="1">Belongs to the ArsC family.</text>
</comment>
<evidence type="ECO:0000256" key="3">
    <source>
        <dbReference type="SAM" id="SignalP"/>
    </source>
</evidence>
<dbReference type="RefSeq" id="WP_141198999.1">
    <property type="nucleotide sequence ID" value="NZ_CP041186.1"/>
</dbReference>
<organism evidence="5 6">
    <name type="scientific">Persicimonas caeni</name>
    <dbReference type="NCBI Taxonomy" id="2292766"/>
    <lineage>
        <taxon>Bacteria</taxon>
        <taxon>Deltaproteobacteria</taxon>
        <taxon>Bradymonadales</taxon>
        <taxon>Bradymonadaceae</taxon>
        <taxon>Persicimonas</taxon>
    </lineage>
</organism>
<dbReference type="PROSITE" id="PS51353">
    <property type="entry name" value="ARSC"/>
    <property type="match status" value="1"/>
</dbReference>
<dbReference type="InterPro" id="IPR036249">
    <property type="entry name" value="Thioredoxin-like_sf"/>
</dbReference>
<feature type="region of interest" description="Disordered" evidence="2">
    <location>
        <begin position="164"/>
        <end position="188"/>
    </location>
</feature>
<reference evidence="5 6" key="1">
    <citation type="submission" date="2019-06" db="EMBL/GenBank/DDBJ databases">
        <title>Persicimonas caeni gen. nov., sp. nov., a predatory bacterium isolated from solar saltern.</title>
        <authorList>
            <person name="Wang S."/>
        </authorList>
    </citation>
    <scope>NUCLEOTIDE SEQUENCE [LARGE SCALE GENOMIC DNA]</scope>
    <source>
        <strain evidence="5 6">YN101</strain>
    </source>
</reference>
<accession>A0A5B8Y7T3</accession>
<dbReference type="AlphaFoldDB" id="A0A4Y6PW18"/>
<dbReference type="CDD" id="cd02976">
    <property type="entry name" value="NrdH"/>
    <property type="match status" value="1"/>
</dbReference>
<evidence type="ECO:0000259" key="4">
    <source>
        <dbReference type="Pfam" id="PF00462"/>
    </source>
</evidence>
<proteinExistence type="inferred from homology"/>
<dbReference type="SUPFAM" id="SSF52833">
    <property type="entry name" value="Thioredoxin-like"/>
    <property type="match status" value="1"/>
</dbReference>
<accession>A0A4Y6PW18</accession>
<dbReference type="Pfam" id="PF00462">
    <property type="entry name" value="Glutaredoxin"/>
    <property type="match status" value="1"/>
</dbReference>
<keyword evidence="6" id="KW-1185">Reference proteome</keyword>
<protein>
    <submittedName>
        <fullName evidence="5">Glutaredoxin family protein</fullName>
    </submittedName>
</protein>
<feature type="compositionally biased region" description="Basic residues" evidence="2">
    <location>
        <begin position="167"/>
        <end position="181"/>
    </location>
</feature>
<dbReference type="EMBL" id="CP041186">
    <property type="protein sequence ID" value="QDG52532.1"/>
    <property type="molecule type" value="Genomic_DNA"/>
</dbReference>
<evidence type="ECO:0000313" key="5">
    <source>
        <dbReference type="EMBL" id="QDG52532.1"/>
    </source>
</evidence>
<dbReference type="PROSITE" id="PS51354">
    <property type="entry name" value="GLUTAREDOXIN_2"/>
    <property type="match status" value="1"/>
</dbReference>
<keyword evidence="3" id="KW-0732">Signal</keyword>
<sequence length="337" mass="36301">MKSRTNRPLLARAALLSLLALATSLGSVGCERARELLGDEPRATAEQAAPAEAVDFEVDGDGVFYGTLMQDGRLHGADKLARIPLAERAAVVVHVNGKTPELAERYYVADLVDAAPGDSTTATLRSADYVGARLATGEQAALRGLAVRDTVHLMAGVGEDEDSRAGLVRKKSRASGHRRAGRAGSDEKMPAHVKELDMKGEAIELFADTEITSHTGTATSSGGGSAIRINRINGNARSRPSTGARTRPVAGAHGWKPVTMYYAHWCGVCRRAKKWLDEYKVPYRLVNIDESKMAKAEMVKFAKSKGAKPGAVPTFRIDGDTIMQGWSPRRFKRLAKH</sequence>
<dbReference type="InterPro" id="IPR002109">
    <property type="entry name" value="Glutaredoxin"/>
</dbReference>
<dbReference type="OrthoDB" id="8991911at2"/>
<feature type="domain" description="Glutaredoxin" evidence="4">
    <location>
        <begin position="258"/>
        <end position="320"/>
    </location>
</feature>
<gene>
    <name evidence="5" type="ORF">FIV42_17860</name>
</gene>
<feature type="signal peptide" evidence="3">
    <location>
        <begin position="1"/>
        <end position="22"/>
    </location>
</feature>
<name>A0A4Y6PW18_PERCE</name>
<dbReference type="InterPro" id="IPR006660">
    <property type="entry name" value="Arsenate_reductase-like"/>
</dbReference>
<dbReference type="Gene3D" id="3.40.30.10">
    <property type="entry name" value="Glutaredoxin"/>
    <property type="match status" value="1"/>
</dbReference>
<feature type="chain" id="PRO_5030106535" evidence="3">
    <location>
        <begin position="23"/>
        <end position="337"/>
    </location>
</feature>
<evidence type="ECO:0000313" key="6">
    <source>
        <dbReference type="Proteomes" id="UP000315995"/>
    </source>
</evidence>
<evidence type="ECO:0000256" key="1">
    <source>
        <dbReference type="PROSITE-ProRule" id="PRU01282"/>
    </source>
</evidence>
<dbReference type="PROSITE" id="PS51257">
    <property type="entry name" value="PROKAR_LIPOPROTEIN"/>
    <property type="match status" value="1"/>
</dbReference>
<evidence type="ECO:0000256" key="2">
    <source>
        <dbReference type="SAM" id="MobiDB-lite"/>
    </source>
</evidence>
<dbReference type="Proteomes" id="UP000315995">
    <property type="component" value="Chromosome"/>
</dbReference>